<evidence type="ECO:0000256" key="1">
    <source>
        <dbReference type="SAM" id="MobiDB-lite"/>
    </source>
</evidence>
<dbReference type="Pfam" id="PF01906">
    <property type="entry name" value="YbjQ_1"/>
    <property type="match status" value="1"/>
</dbReference>
<gene>
    <name evidence="2" type="ORF">MNBD_NITROSPIRAE01-1842</name>
</gene>
<organism evidence="2">
    <name type="scientific">hydrothermal vent metagenome</name>
    <dbReference type="NCBI Taxonomy" id="652676"/>
    <lineage>
        <taxon>unclassified sequences</taxon>
        <taxon>metagenomes</taxon>
        <taxon>ecological metagenomes</taxon>
    </lineage>
</organism>
<dbReference type="PANTHER" id="PTHR34068">
    <property type="entry name" value="UPF0145 PROTEIN YBJQ"/>
    <property type="match status" value="1"/>
</dbReference>
<accession>A0A3B1CZI1</accession>
<feature type="compositionally biased region" description="Polar residues" evidence="1">
    <location>
        <begin position="45"/>
        <end position="60"/>
    </location>
</feature>
<protein>
    <recommendedName>
        <fullName evidence="3">Heavy metal-binding domain-containing protein</fullName>
    </recommendedName>
</protein>
<dbReference type="InterPro" id="IPR035439">
    <property type="entry name" value="UPF0145_dom_sf"/>
</dbReference>
<dbReference type="AlphaFoldDB" id="A0A3B1CZI1"/>
<evidence type="ECO:0000313" key="2">
    <source>
        <dbReference type="EMBL" id="VAX31991.1"/>
    </source>
</evidence>
<sequence length="180" mass="19661">MICPVCGCQQRKADVCVQCHAPLFAKVVKSEGSELPREDFVSDPDISQSSGHTPSKQPNSPKAVVSPPEKKRTSAKKTTASSILVTTTQRVEGRRIAKYYGLIHTDVLIDAREPASAASRVEMHRKQIKSGVLEAMKDLRQEASLLKANGVVATTFDYQRIDSKTLLLSVIGTAVFLKTH</sequence>
<evidence type="ECO:0008006" key="3">
    <source>
        <dbReference type="Google" id="ProtNLM"/>
    </source>
</evidence>
<reference evidence="2" key="1">
    <citation type="submission" date="2018-06" db="EMBL/GenBank/DDBJ databases">
        <authorList>
            <person name="Zhirakovskaya E."/>
        </authorList>
    </citation>
    <scope>NUCLEOTIDE SEQUENCE</scope>
</reference>
<proteinExistence type="predicted"/>
<feature type="region of interest" description="Disordered" evidence="1">
    <location>
        <begin position="35"/>
        <end position="81"/>
    </location>
</feature>
<dbReference type="PANTHER" id="PTHR34068:SF1">
    <property type="entry name" value="UPF0145 PROTEIN YBJQ"/>
    <property type="match status" value="1"/>
</dbReference>
<dbReference type="InterPro" id="IPR002765">
    <property type="entry name" value="UPF0145_YbjQ-like"/>
</dbReference>
<dbReference type="SUPFAM" id="SSF117782">
    <property type="entry name" value="YbjQ-like"/>
    <property type="match status" value="1"/>
</dbReference>
<dbReference type="EMBL" id="UOGF01000081">
    <property type="protein sequence ID" value="VAX31991.1"/>
    <property type="molecule type" value="Genomic_DNA"/>
</dbReference>
<dbReference type="Gene3D" id="3.30.110.70">
    <property type="entry name" value="Hypothetical protein apc22750. Chain B"/>
    <property type="match status" value="1"/>
</dbReference>
<name>A0A3B1CZI1_9ZZZZ</name>